<organism evidence="2 3">
    <name type="scientific">Diaporthe ampelina</name>
    <dbReference type="NCBI Taxonomy" id="1214573"/>
    <lineage>
        <taxon>Eukaryota</taxon>
        <taxon>Fungi</taxon>
        <taxon>Dikarya</taxon>
        <taxon>Ascomycota</taxon>
        <taxon>Pezizomycotina</taxon>
        <taxon>Sordariomycetes</taxon>
        <taxon>Sordariomycetidae</taxon>
        <taxon>Diaporthales</taxon>
        <taxon>Diaporthaceae</taxon>
        <taxon>Diaporthe</taxon>
    </lineage>
</organism>
<dbReference type="AlphaFoldDB" id="A0A0G2FD64"/>
<proteinExistence type="predicted"/>
<dbReference type="Proteomes" id="UP000034680">
    <property type="component" value="Unassembled WGS sequence"/>
</dbReference>
<dbReference type="EMBL" id="LCUC01000342">
    <property type="protein sequence ID" value="KKY32091.1"/>
    <property type="molecule type" value="Genomic_DNA"/>
</dbReference>
<gene>
    <name evidence="2" type="ORF">UCDDA912_g07952</name>
</gene>
<protein>
    <recommendedName>
        <fullName evidence="4">Pentatricopeptide repeat protein</fullName>
    </recommendedName>
</protein>
<evidence type="ECO:0008006" key="4">
    <source>
        <dbReference type="Google" id="ProtNLM"/>
    </source>
</evidence>
<comment type="caution">
    <text evidence="2">The sequence shown here is derived from an EMBL/GenBank/DDBJ whole genome shotgun (WGS) entry which is preliminary data.</text>
</comment>
<keyword evidence="3" id="KW-1185">Reference proteome</keyword>
<evidence type="ECO:0000313" key="3">
    <source>
        <dbReference type="Proteomes" id="UP000034680"/>
    </source>
</evidence>
<evidence type="ECO:0000313" key="2">
    <source>
        <dbReference type="EMBL" id="KKY32091.1"/>
    </source>
</evidence>
<reference evidence="2 3" key="1">
    <citation type="submission" date="2015-05" db="EMBL/GenBank/DDBJ databases">
        <title>Distinctive expansion of gene families associated with plant cell wall degradation and secondary metabolism in the genomes of grapevine trunk pathogens.</title>
        <authorList>
            <person name="Lawrence D.P."/>
            <person name="Travadon R."/>
            <person name="Rolshausen P.E."/>
            <person name="Baumgartner K."/>
        </authorList>
    </citation>
    <scope>NUCLEOTIDE SEQUENCE [LARGE SCALE GENOMIC DNA]</scope>
    <source>
        <strain evidence="2">DA912</strain>
    </source>
</reference>
<dbReference type="STRING" id="1214573.A0A0G2FD64"/>
<feature type="region of interest" description="Disordered" evidence="1">
    <location>
        <begin position="694"/>
        <end position="715"/>
    </location>
</feature>
<evidence type="ECO:0000256" key="1">
    <source>
        <dbReference type="SAM" id="MobiDB-lite"/>
    </source>
</evidence>
<feature type="region of interest" description="Disordered" evidence="1">
    <location>
        <begin position="1"/>
        <end position="27"/>
    </location>
</feature>
<name>A0A0G2FD64_9PEZI</name>
<dbReference type="OrthoDB" id="185373at2759"/>
<reference evidence="2 3" key="2">
    <citation type="submission" date="2015-05" db="EMBL/GenBank/DDBJ databases">
        <authorList>
            <person name="Morales-Cruz A."/>
            <person name="Amrine K.C."/>
            <person name="Cantu D."/>
        </authorList>
    </citation>
    <scope>NUCLEOTIDE SEQUENCE [LARGE SCALE GENOMIC DNA]</scope>
    <source>
        <strain evidence="2">DA912</strain>
    </source>
</reference>
<feature type="compositionally biased region" description="Polar residues" evidence="1">
    <location>
        <begin position="14"/>
        <end position="25"/>
    </location>
</feature>
<accession>A0A0G2FD64</accession>
<sequence>MRGQPRRYYGPKSGQFSQTKQSTAAMRQVPVHPEAFVPAATLPTLGVDENVRRMREAIILGDAQSLEAAVGILQKTVHRIGLTDLDKTMLVDAAAPLCQKCQDAGMSNHSEEILLCAVGLGPMSGAQYYAFNPQPLIESATAAAESAASKGEAAGTEDKVRRAPKQKLNRALSLFMPRFRDKTSTNPRSSDWQQNAEKLMQLAFDLDLTDQAADVFWRIQFYGGDSDASMTRRFMTRLFEKNDFNRVVNTFSLTRHKLPQCSSELWYGIGDLVTDAVECASKQKPAKVLLQLLEQCPRDYHIRTTWATKLLYCHWKRGQDFEATTGLFREFESIHGGTLGIRLVHHPDGVYRVMLQIAVEAKQWKTVDDLLARLQQIKPSSCKDARVLGLLALAKAKAGDWNGVWEDFKNMEVKDRIDDVFVPVLKEFIKTHTTSEIEEFMKVYISDLKVPVCRYMVNVVANQYGAIRNVELFVNWLDYCSQAGFEVDAAFSNAILVNCKRRWDFSFEDLRIVYRKLKLLSRNFVDSWTENTMVIAAMKVQNLIGRFESNGLGLPPAAFTRAAHACMGVRHFQGAISLAMSGLERKGVLYPWDGPTFSLFLLAFTHIVDLKGMKWAIAGAWQEPYFHKKTVLRALKDSRGLLAKSIQTNDVKQAVGVLDVALDMVLRVRDVLAKERKNLEKDTMEIMRQAALEAEQRAQDGQDPEGGSGGSVDPEFARKRDELLREFDEQQRREEDTERLQLAARQADLRDRALASERFKLEQAKEADEMERMMMEGKYIIAGGF</sequence>